<evidence type="ECO:0000313" key="5">
    <source>
        <dbReference type="EMBL" id="MDA7025197.1"/>
    </source>
</evidence>
<evidence type="ECO:0000256" key="2">
    <source>
        <dbReference type="ARBA" id="ARBA00023239"/>
    </source>
</evidence>
<name>A0ABT4WZ96_9BACI</name>
<dbReference type="InterPro" id="IPR006254">
    <property type="entry name" value="Isocitrate_lyase"/>
</dbReference>
<dbReference type="PANTHER" id="PTHR21631:SF3">
    <property type="entry name" value="BIFUNCTIONAL GLYOXYLATE CYCLE PROTEIN"/>
    <property type="match status" value="1"/>
</dbReference>
<keyword evidence="2 5" id="KW-0456">Lyase</keyword>
<evidence type="ECO:0000313" key="6">
    <source>
        <dbReference type="Proteomes" id="UP001211894"/>
    </source>
</evidence>
<dbReference type="PROSITE" id="PS00161">
    <property type="entry name" value="ISOCITRATE_LYASE"/>
    <property type="match status" value="1"/>
</dbReference>
<evidence type="ECO:0000256" key="1">
    <source>
        <dbReference type="ARBA" id="ARBA00012909"/>
    </source>
</evidence>
<dbReference type="InterPro" id="IPR018523">
    <property type="entry name" value="Isocitrate_lyase_ph_CS"/>
</dbReference>
<dbReference type="NCBIfam" id="NF011645">
    <property type="entry name" value="PRK15063.1"/>
    <property type="match status" value="1"/>
</dbReference>
<proteinExistence type="predicted"/>
<reference evidence="5 6" key="1">
    <citation type="submission" date="2023-01" db="EMBL/GenBank/DDBJ databases">
        <title>Bacillus changyiensis sp. nov., isolated from a coastal deposit.</title>
        <authorList>
            <person name="Xiao G."/>
            <person name="Lai Q."/>
            <person name="Hu Z."/>
            <person name="Shao Z."/>
        </authorList>
    </citation>
    <scope>NUCLEOTIDE SEQUENCE [LARGE SCALE GENOMIC DNA]</scope>
    <source>
        <strain evidence="5 6">CLL-7-23</strain>
    </source>
</reference>
<dbReference type="GO" id="GO:0004451">
    <property type="term" value="F:isocitrate lyase activity"/>
    <property type="evidence" value="ECO:0007669"/>
    <property type="project" value="UniProtKB-EC"/>
</dbReference>
<protein>
    <recommendedName>
        <fullName evidence="1 4">Isocitrate lyase</fullName>
        <ecNumber evidence="1 4">4.1.3.1</ecNumber>
    </recommendedName>
</protein>
<dbReference type="NCBIfam" id="TIGR01346">
    <property type="entry name" value="isocit_lyase"/>
    <property type="match status" value="1"/>
</dbReference>
<dbReference type="EC" id="4.1.3.1" evidence="1 4"/>
<dbReference type="CDD" id="cd00377">
    <property type="entry name" value="ICL_PEPM"/>
    <property type="match status" value="1"/>
</dbReference>
<dbReference type="EMBL" id="JAQKAB010000001">
    <property type="protein sequence ID" value="MDA7025197.1"/>
    <property type="molecule type" value="Genomic_DNA"/>
</dbReference>
<dbReference type="InterPro" id="IPR040442">
    <property type="entry name" value="Pyrv_kinase-like_dom_sf"/>
</dbReference>
<gene>
    <name evidence="5" type="primary">aceA</name>
    <name evidence="5" type="ORF">PJ311_01080</name>
</gene>
<dbReference type="InterPro" id="IPR039556">
    <property type="entry name" value="ICL/PEPM"/>
</dbReference>
<organism evidence="5 6">
    <name type="scientific">Bacillus changyiensis</name>
    <dbReference type="NCBI Taxonomy" id="3004103"/>
    <lineage>
        <taxon>Bacteria</taxon>
        <taxon>Bacillati</taxon>
        <taxon>Bacillota</taxon>
        <taxon>Bacilli</taxon>
        <taxon>Bacillales</taxon>
        <taxon>Bacillaceae</taxon>
        <taxon>Bacillus</taxon>
    </lineage>
</organism>
<keyword evidence="6" id="KW-1185">Reference proteome</keyword>
<sequence>MGREMVSQIEKNWKQDERWKGISRPYQAEDVVRLRGSLEIEYTLARRGSEKLWKLLHTEDFIPALGALTGNQAMQQVKAGLKAIYLSGWQVAADANLSGSMYPDQSLYPANSVPEVVKKINRALQRADQIHYLEGKEDIDWFAPIVADAEAGFGGQLNVFELMKNMIEAGAAGVHFEDQLSSEKKCGHLGGKVLLPTQTAVRNLIAARLAADVMGVPTILIARTDANAADLITSDVDGYDAPFLTGERTTEGFFKTKAGLDQAIARGLAYAPYADLIWCETSEPNIDEARRFAQAIHEKFPGKLLAYNCSPSFNWKAKLSDDSILNFQKELSQMGYKFQFVTLAGFHALNHGMFELARQYKTRGMAAYSELQQAEFASEVHGYTATRHQREVGTSYFDEVAQVVAGGTSSTTALKGSTETEQFQH</sequence>
<dbReference type="RefSeq" id="WP_271339062.1">
    <property type="nucleotide sequence ID" value="NZ_JAQKAB010000001.1"/>
</dbReference>
<evidence type="ECO:0000256" key="3">
    <source>
        <dbReference type="ARBA" id="ARBA00023531"/>
    </source>
</evidence>
<dbReference type="SUPFAM" id="SSF51621">
    <property type="entry name" value="Phosphoenolpyruvate/pyruvate domain"/>
    <property type="match status" value="1"/>
</dbReference>
<dbReference type="Gene3D" id="3.20.20.60">
    <property type="entry name" value="Phosphoenolpyruvate-binding domains"/>
    <property type="match status" value="1"/>
</dbReference>
<dbReference type="PIRSF" id="PIRSF001362">
    <property type="entry name" value="Isocit_lyase"/>
    <property type="match status" value="1"/>
</dbReference>
<accession>A0ABT4WZ96</accession>
<dbReference type="PANTHER" id="PTHR21631">
    <property type="entry name" value="ISOCITRATE LYASE/MALATE SYNTHASE"/>
    <property type="match status" value="1"/>
</dbReference>
<dbReference type="Proteomes" id="UP001211894">
    <property type="component" value="Unassembled WGS sequence"/>
</dbReference>
<comment type="catalytic activity">
    <reaction evidence="3">
        <text>D-threo-isocitrate = glyoxylate + succinate</text>
        <dbReference type="Rhea" id="RHEA:13245"/>
        <dbReference type="ChEBI" id="CHEBI:15562"/>
        <dbReference type="ChEBI" id="CHEBI:30031"/>
        <dbReference type="ChEBI" id="CHEBI:36655"/>
        <dbReference type="EC" id="4.1.3.1"/>
    </reaction>
</comment>
<dbReference type="Pfam" id="PF00463">
    <property type="entry name" value="ICL"/>
    <property type="match status" value="2"/>
</dbReference>
<evidence type="ECO:0000256" key="4">
    <source>
        <dbReference type="NCBIfam" id="TIGR01346"/>
    </source>
</evidence>
<dbReference type="InterPro" id="IPR015813">
    <property type="entry name" value="Pyrv/PenolPyrv_kinase-like_dom"/>
</dbReference>
<comment type="caution">
    <text evidence="5">The sequence shown here is derived from an EMBL/GenBank/DDBJ whole genome shotgun (WGS) entry which is preliminary data.</text>
</comment>